<evidence type="ECO:0000313" key="2">
    <source>
        <dbReference type="Proteomes" id="UP000232722"/>
    </source>
</evidence>
<sequence length="75" mass="8644">MDRLTCPHIRKDGSTCGRVCTRLAGCSLHWKSGANNMLKSPCRICDKPTLSYTGYCSKHAKKIYRRLERERQRIS</sequence>
<gene>
    <name evidence="1" type="ORF">RhiirA5_134555</name>
</gene>
<dbReference type="AlphaFoldDB" id="A0A2N0NQG4"/>
<dbReference type="EMBL" id="LLXJ01003624">
    <property type="protein sequence ID" value="PKB96814.1"/>
    <property type="molecule type" value="Genomic_DNA"/>
</dbReference>
<protein>
    <submittedName>
        <fullName evidence="1">Uncharacterized protein</fullName>
    </submittedName>
</protein>
<proteinExistence type="predicted"/>
<reference evidence="1 2" key="2">
    <citation type="submission" date="2017-09" db="EMBL/GenBank/DDBJ databases">
        <title>Extensive intraspecific genome diversity in a model arbuscular mycorrhizal fungus.</title>
        <authorList>
            <person name="Chen E.C."/>
            <person name="Morin E."/>
            <person name="Beaudet D."/>
            <person name="Noel J."/>
            <person name="Ndikumana S."/>
            <person name="Charron P."/>
            <person name="St-Onge C."/>
            <person name="Giorgi J."/>
            <person name="Grigoriev I.V."/>
            <person name="Roux C."/>
            <person name="Martin F.M."/>
            <person name="Corradi N."/>
        </authorList>
    </citation>
    <scope>NUCLEOTIDE SEQUENCE [LARGE SCALE GENOMIC DNA]</scope>
    <source>
        <strain evidence="1 2">A5</strain>
    </source>
</reference>
<accession>A0A2N0NQG4</accession>
<comment type="caution">
    <text evidence="1">The sequence shown here is derived from an EMBL/GenBank/DDBJ whole genome shotgun (WGS) entry which is preliminary data.</text>
</comment>
<evidence type="ECO:0000313" key="1">
    <source>
        <dbReference type="EMBL" id="PKB96814.1"/>
    </source>
</evidence>
<dbReference type="Proteomes" id="UP000232722">
    <property type="component" value="Unassembled WGS sequence"/>
</dbReference>
<reference evidence="1 2" key="1">
    <citation type="submission" date="2016-04" db="EMBL/GenBank/DDBJ databases">
        <title>Genome analyses suggest a sexual origin of heterokaryosis in a supposedly ancient asexual fungus.</title>
        <authorList>
            <person name="Ropars J."/>
            <person name="Sedzielewska K."/>
            <person name="Noel J."/>
            <person name="Charron P."/>
            <person name="Farinelli L."/>
            <person name="Marton T."/>
            <person name="Kruger M."/>
            <person name="Pelin A."/>
            <person name="Brachmann A."/>
            <person name="Corradi N."/>
        </authorList>
    </citation>
    <scope>NUCLEOTIDE SEQUENCE [LARGE SCALE GENOMIC DNA]</scope>
    <source>
        <strain evidence="1 2">A5</strain>
    </source>
</reference>
<organism evidence="1 2">
    <name type="scientific">Rhizophagus irregularis</name>
    <dbReference type="NCBI Taxonomy" id="588596"/>
    <lineage>
        <taxon>Eukaryota</taxon>
        <taxon>Fungi</taxon>
        <taxon>Fungi incertae sedis</taxon>
        <taxon>Mucoromycota</taxon>
        <taxon>Glomeromycotina</taxon>
        <taxon>Glomeromycetes</taxon>
        <taxon>Glomerales</taxon>
        <taxon>Glomeraceae</taxon>
        <taxon>Rhizophagus</taxon>
    </lineage>
</organism>
<name>A0A2N0NQG4_9GLOM</name>